<dbReference type="EMBL" id="JAVMBO010000007">
    <property type="protein sequence ID" value="MDS1309410.1"/>
    <property type="molecule type" value="Genomic_DNA"/>
</dbReference>
<feature type="domain" description="STAS" evidence="1">
    <location>
        <begin position="15"/>
        <end position="102"/>
    </location>
</feature>
<dbReference type="PROSITE" id="PS50801">
    <property type="entry name" value="STAS"/>
    <property type="match status" value="1"/>
</dbReference>
<dbReference type="Pfam" id="PF13466">
    <property type="entry name" value="STAS_2"/>
    <property type="match status" value="1"/>
</dbReference>
<comment type="caution">
    <text evidence="2">The sequence shown here is derived from an EMBL/GenBank/DDBJ whole genome shotgun (WGS) entry which is preliminary data.</text>
</comment>
<reference evidence="2" key="1">
    <citation type="submission" date="2023-09" db="EMBL/GenBank/DDBJ databases">
        <title>Marinobacter sediminicola sp. nov. and Marinobacter maritimum sp. nov., isolated from marine sediment.</title>
        <authorList>
            <person name="An J."/>
        </authorList>
    </citation>
    <scope>NUCLEOTIDE SEQUENCE</scope>
    <source>
        <strain evidence="2">F60267</strain>
    </source>
</reference>
<name>A0ABU2HFK7_9GAMM</name>
<evidence type="ECO:0000313" key="3">
    <source>
        <dbReference type="Proteomes" id="UP001267407"/>
    </source>
</evidence>
<organism evidence="2 3">
    <name type="scientific">Marinobacter xiaoshiensis</name>
    <dbReference type="NCBI Taxonomy" id="3073652"/>
    <lineage>
        <taxon>Bacteria</taxon>
        <taxon>Pseudomonadati</taxon>
        <taxon>Pseudomonadota</taxon>
        <taxon>Gammaproteobacteria</taxon>
        <taxon>Pseudomonadales</taxon>
        <taxon>Marinobacteraceae</taxon>
        <taxon>Marinobacter</taxon>
    </lineage>
</organism>
<dbReference type="CDD" id="cd07043">
    <property type="entry name" value="STAS_anti-anti-sigma_factors"/>
    <property type="match status" value="1"/>
</dbReference>
<sequence>MSPETPAVRLEAGALFVSGAIDAHNVAALRAEGEGLIVGVRDSVVVDLSGLSTTHSVILSMLLCWSRLAEKQGVSLTFTGAPDRLVSLAALSSLADWLQSRP</sequence>
<accession>A0ABU2HFK7</accession>
<dbReference type="RefSeq" id="WP_310965694.1">
    <property type="nucleotide sequence ID" value="NZ_JAVMBO010000007.1"/>
</dbReference>
<dbReference type="InterPro" id="IPR058548">
    <property type="entry name" value="MlaB-like_STAS"/>
</dbReference>
<proteinExistence type="predicted"/>
<dbReference type="Gene3D" id="3.30.750.24">
    <property type="entry name" value="STAS domain"/>
    <property type="match status" value="1"/>
</dbReference>
<keyword evidence="3" id="KW-1185">Reference proteome</keyword>
<protein>
    <submittedName>
        <fullName evidence="2">STAS domain-containing protein</fullName>
    </submittedName>
</protein>
<evidence type="ECO:0000313" key="2">
    <source>
        <dbReference type="EMBL" id="MDS1309410.1"/>
    </source>
</evidence>
<gene>
    <name evidence="2" type="ORF">RKA07_04710</name>
</gene>
<evidence type="ECO:0000259" key="1">
    <source>
        <dbReference type="PROSITE" id="PS50801"/>
    </source>
</evidence>
<dbReference type="Proteomes" id="UP001267407">
    <property type="component" value="Unassembled WGS sequence"/>
</dbReference>
<dbReference type="InterPro" id="IPR036513">
    <property type="entry name" value="STAS_dom_sf"/>
</dbReference>
<dbReference type="InterPro" id="IPR002645">
    <property type="entry name" value="STAS_dom"/>
</dbReference>
<dbReference type="SUPFAM" id="SSF52091">
    <property type="entry name" value="SpoIIaa-like"/>
    <property type="match status" value="1"/>
</dbReference>